<comment type="caution">
    <text evidence="12">The sequence shown here is derived from an EMBL/GenBank/DDBJ whole genome shotgun (WGS) entry which is preliminary data.</text>
</comment>
<feature type="binding site" evidence="10">
    <location>
        <position position="309"/>
    </location>
    <ligand>
        <name>NAD(+)</name>
        <dbReference type="ChEBI" id="CHEBI:57540"/>
    </ligand>
</feature>
<dbReference type="SMART" id="SM00984">
    <property type="entry name" value="UDPG_MGDP_dh_C"/>
    <property type="match status" value="1"/>
</dbReference>
<dbReference type="Proteomes" id="UP000600547">
    <property type="component" value="Unassembled WGS sequence"/>
</dbReference>
<comment type="pathway">
    <text evidence="1">Nucleotide-sugar biosynthesis; UDP-alpha-D-glucuronate biosynthesis; UDP-alpha-D-glucuronate from UDP-alpha-D-glucose: step 1/1.</text>
</comment>
<protein>
    <recommendedName>
        <fullName evidence="3 7">UDP-glucose 6-dehydrogenase</fullName>
        <ecNumber evidence="3 7">1.1.1.22</ecNumber>
    </recommendedName>
</protein>
<evidence type="ECO:0000256" key="8">
    <source>
        <dbReference type="PIRSR" id="PIRSR500134-1"/>
    </source>
</evidence>
<proteinExistence type="inferred from homology"/>
<reference evidence="13" key="1">
    <citation type="journal article" date="2019" name="Int. J. Syst. Evol. Microbiol.">
        <title>The Global Catalogue of Microorganisms (GCM) 10K type strain sequencing project: providing services to taxonomists for standard genome sequencing and annotation.</title>
        <authorList>
            <consortium name="The Broad Institute Genomics Platform"/>
            <consortium name="The Broad Institute Genome Sequencing Center for Infectious Disease"/>
            <person name="Wu L."/>
            <person name="Ma J."/>
        </authorList>
    </citation>
    <scope>NUCLEOTIDE SEQUENCE [LARGE SCALE GENOMIC DNA]</scope>
    <source>
        <strain evidence="13">JCM 31047</strain>
    </source>
</reference>
<feature type="domain" description="UDP-glucose/GDP-mannose dehydrogenase C-terminal" evidence="11">
    <location>
        <begin position="359"/>
        <end position="462"/>
    </location>
</feature>
<dbReference type="GO" id="GO:0051287">
    <property type="term" value="F:NAD binding"/>
    <property type="evidence" value="ECO:0007669"/>
    <property type="project" value="InterPro"/>
</dbReference>
<dbReference type="PIRSF" id="PIRSF000124">
    <property type="entry name" value="UDPglc_GDPman_dh"/>
    <property type="match status" value="1"/>
</dbReference>
<dbReference type="NCBIfam" id="TIGR03026">
    <property type="entry name" value="NDP-sugDHase"/>
    <property type="match status" value="1"/>
</dbReference>
<evidence type="ECO:0000256" key="9">
    <source>
        <dbReference type="PIRSR" id="PIRSR500134-2"/>
    </source>
</evidence>
<dbReference type="GO" id="GO:0000271">
    <property type="term" value="P:polysaccharide biosynthetic process"/>
    <property type="evidence" value="ECO:0007669"/>
    <property type="project" value="InterPro"/>
</dbReference>
<evidence type="ECO:0000256" key="3">
    <source>
        <dbReference type="ARBA" id="ARBA00012954"/>
    </source>
</evidence>
<feature type="binding site" evidence="9">
    <location>
        <position position="366"/>
    </location>
    <ligand>
        <name>substrate</name>
    </ligand>
</feature>
<keyword evidence="5 7" id="KW-0520">NAD</keyword>
<dbReference type="PIRSF" id="PIRSF500134">
    <property type="entry name" value="UDPglc_DH_bac"/>
    <property type="match status" value="1"/>
</dbReference>
<evidence type="ECO:0000256" key="4">
    <source>
        <dbReference type="ARBA" id="ARBA00023002"/>
    </source>
</evidence>
<gene>
    <name evidence="12" type="ORF">GCM10008956_12990</name>
</gene>
<comment type="catalytic activity">
    <reaction evidence="6 7">
        <text>UDP-alpha-D-glucose + 2 NAD(+) + H2O = UDP-alpha-D-glucuronate + 2 NADH + 3 H(+)</text>
        <dbReference type="Rhea" id="RHEA:23596"/>
        <dbReference type="ChEBI" id="CHEBI:15377"/>
        <dbReference type="ChEBI" id="CHEBI:15378"/>
        <dbReference type="ChEBI" id="CHEBI:57540"/>
        <dbReference type="ChEBI" id="CHEBI:57945"/>
        <dbReference type="ChEBI" id="CHEBI:58052"/>
        <dbReference type="ChEBI" id="CHEBI:58885"/>
        <dbReference type="EC" id="1.1.1.22"/>
    </reaction>
</comment>
<sequence>MNTPSVTRPPARTLTEVAAAPTTPLARVTIVGSGYVGLNTGAVLAYLGHPVVMVDRDAERVAALQAGEAVIYEQGLSELLAQTHAQLSFTTQVQEAVAGAQVVIIAVGTPATASGDADTRAVEQAAQEIAGGLQEGQRCVVVVKSTVPIGTNRRVSSVIDRVLQRRQVRAQVHYASNPEFLREGMALRDTLYPDRVVIGSDDPEALTTLRQLYQPILEQTFAPPAGLERPEHKPLPALMSTDATSAEMVKYASNAFLAVKISFINEVALLCEKVGADVSEVARGMGMDIRIGAGFLQAGVGWGGSCFPKDVLALQAVAAEYGYSLPIVQAADMVNRRQRVHMVERLQDVLKVLRGRQVAVLGLTFKPGTNDLRESPGLELAQLLLRRGAHVRAHDPVALDAARTLYPDLEIDWAASAEEALRGADAALLTTAWPEYLHLDWAVLTRLMRTRVVLDGRNALPGDLLRQDGVTYMGVGR</sequence>
<dbReference type="SUPFAM" id="SSF52413">
    <property type="entry name" value="UDP-glucose/GDP-mannose dehydrogenase C-terminal domain"/>
    <property type="match status" value="1"/>
</dbReference>
<feature type="binding site" evidence="9">
    <location>
        <begin position="295"/>
        <end position="299"/>
    </location>
    <ligand>
        <name>substrate</name>
    </ligand>
</feature>
<evidence type="ECO:0000256" key="2">
    <source>
        <dbReference type="ARBA" id="ARBA00006601"/>
    </source>
</evidence>
<evidence type="ECO:0000256" key="10">
    <source>
        <dbReference type="PIRSR" id="PIRSR500134-3"/>
    </source>
</evidence>
<dbReference type="EC" id="1.1.1.22" evidence="3 7"/>
<dbReference type="InterPro" id="IPR036220">
    <property type="entry name" value="UDP-Glc/GDP-Man_DH_C_sf"/>
</dbReference>
<dbReference type="UniPathway" id="UPA00038">
    <property type="reaction ID" value="UER00491"/>
</dbReference>
<evidence type="ECO:0000256" key="7">
    <source>
        <dbReference type="PIRNR" id="PIRNR000124"/>
    </source>
</evidence>
<feature type="binding site" evidence="9">
    <location>
        <position position="250"/>
    </location>
    <ligand>
        <name>substrate</name>
    </ligand>
</feature>
<comment type="similarity">
    <text evidence="2 7">Belongs to the UDP-glucose/GDP-mannose dehydrogenase family.</text>
</comment>
<dbReference type="InterPro" id="IPR017476">
    <property type="entry name" value="UDP-Glc/GDP-Man"/>
</dbReference>
<evidence type="ECO:0000256" key="6">
    <source>
        <dbReference type="ARBA" id="ARBA00047473"/>
    </source>
</evidence>
<feature type="binding site" evidence="9">
    <location>
        <begin position="180"/>
        <end position="183"/>
    </location>
    <ligand>
        <name>substrate</name>
    </ligand>
</feature>
<dbReference type="InterPro" id="IPR008927">
    <property type="entry name" value="6-PGluconate_DH-like_C_sf"/>
</dbReference>
<dbReference type="PANTHER" id="PTHR43750">
    <property type="entry name" value="UDP-GLUCOSE 6-DEHYDROGENASE TUAD"/>
    <property type="match status" value="1"/>
</dbReference>
<evidence type="ECO:0000259" key="11">
    <source>
        <dbReference type="SMART" id="SM00984"/>
    </source>
</evidence>
<feature type="binding site" evidence="9">
    <location>
        <position position="468"/>
    </location>
    <ligand>
        <name>substrate</name>
    </ligand>
</feature>
<dbReference type="AlphaFoldDB" id="A0A8H9L8K8"/>
<dbReference type="InterPro" id="IPR036291">
    <property type="entry name" value="NAD(P)-bd_dom_sf"/>
</dbReference>
<accession>A0A8H9L8K8</accession>
<feature type="active site" description="Nucleophile" evidence="8">
    <location>
        <position position="306"/>
    </location>
</feature>
<dbReference type="InterPro" id="IPR014026">
    <property type="entry name" value="UDP-Glc/GDP-Man_DH_dimer"/>
</dbReference>
<dbReference type="GO" id="GO:0003979">
    <property type="term" value="F:UDP-glucose 6-dehydrogenase activity"/>
    <property type="evidence" value="ECO:0007669"/>
    <property type="project" value="UniProtKB-EC"/>
</dbReference>
<dbReference type="InterPro" id="IPR028357">
    <property type="entry name" value="UDPglc_DH_bac"/>
</dbReference>
<feature type="binding site" evidence="10">
    <location>
        <position position="183"/>
    </location>
    <ligand>
        <name>NAD(+)</name>
        <dbReference type="ChEBI" id="CHEBI:57540"/>
    </ligand>
</feature>
<dbReference type="Gene3D" id="3.40.50.720">
    <property type="entry name" value="NAD(P)-binding Rossmann-like Domain"/>
    <property type="match status" value="2"/>
</dbReference>
<dbReference type="RefSeq" id="WP_110833271.1">
    <property type="nucleotide sequence ID" value="NZ_BMQG01000003.1"/>
</dbReference>
<dbReference type="SUPFAM" id="SSF48179">
    <property type="entry name" value="6-phosphogluconate dehydrogenase C-terminal domain-like"/>
    <property type="match status" value="1"/>
</dbReference>
<dbReference type="PANTHER" id="PTHR43750:SF3">
    <property type="entry name" value="UDP-GLUCOSE 6-DEHYDROGENASE TUAD"/>
    <property type="match status" value="1"/>
</dbReference>
<feature type="binding site" evidence="9">
    <location>
        <position position="303"/>
    </location>
    <ligand>
        <name>substrate</name>
    </ligand>
</feature>
<evidence type="ECO:0000256" key="5">
    <source>
        <dbReference type="ARBA" id="ARBA00023027"/>
    </source>
</evidence>
<dbReference type="GO" id="GO:0006065">
    <property type="term" value="P:UDP-glucuronate biosynthetic process"/>
    <property type="evidence" value="ECO:0007669"/>
    <property type="project" value="UniProtKB-UniPathway"/>
</dbReference>
<feature type="binding site" evidence="10">
    <location>
        <position position="109"/>
    </location>
    <ligand>
        <name>NAD(+)</name>
        <dbReference type="ChEBI" id="CHEBI:57540"/>
    </ligand>
</feature>
<dbReference type="InterPro" id="IPR001732">
    <property type="entry name" value="UDP-Glc/GDP-Man_DH_N"/>
</dbReference>
<name>A0A8H9L8K8_9DEIO</name>
<dbReference type="Pfam" id="PF03721">
    <property type="entry name" value="UDPG_MGDP_dh_N"/>
    <property type="match status" value="1"/>
</dbReference>
<organism evidence="12 13">
    <name type="scientific">Deinococcus arenae</name>
    <dbReference type="NCBI Taxonomy" id="1452751"/>
    <lineage>
        <taxon>Bacteria</taxon>
        <taxon>Thermotogati</taxon>
        <taxon>Deinococcota</taxon>
        <taxon>Deinococci</taxon>
        <taxon>Deinococcales</taxon>
        <taxon>Deinococcaceae</taxon>
        <taxon>Deinococcus</taxon>
    </lineage>
</organism>
<dbReference type="InterPro" id="IPR014027">
    <property type="entry name" value="UDP-Glc/GDP-Man_DH_C"/>
</dbReference>
<dbReference type="Pfam" id="PF00984">
    <property type="entry name" value="UDPG_MGDP_dh"/>
    <property type="match status" value="1"/>
</dbReference>
<dbReference type="Gene3D" id="1.20.5.100">
    <property type="entry name" value="Cytochrome c1, transmembrane anchor, C-terminal"/>
    <property type="match status" value="1"/>
</dbReference>
<dbReference type="SUPFAM" id="SSF51735">
    <property type="entry name" value="NAD(P)-binding Rossmann-fold domains"/>
    <property type="match status" value="1"/>
</dbReference>
<keyword evidence="4 7" id="KW-0560">Oxidoreductase</keyword>
<feature type="binding site" evidence="10">
    <location>
        <position position="146"/>
    </location>
    <ligand>
        <name>NAD(+)</name>
        <dbReference type="ChEBI" id="CHEBI:57540"/>
    </ligand>
</feature>
<dbReference type="EMBL" id="BMQG01000003">
    <property type="protein sequence ID" value="GGM38003.1"/>
    <property type="molecule type" value="Genomic_DNA"/>
</dbReference>
<evidence type="ECO:0000313" key="13">
    <source>
        <dbReference type="Proteomes" id="UP000600547"/>
    </source>
</evidence>
<evidence type="ECO:0000256" key="1">
    <source>
        <dbReference type="ARBA" id="ARBA00004701"/>
    </source>
</evidence>
<feature type="binding site" evidence="10">
    <location>
        <position position="373"/>
    </location>
    <ligand>
        <name>NAD(+)</name>
        <dbReference type="ChEBI" id="CHEBI:57540"/>
    </ligand>
</feature>
<dbReference type="Pfam" id="PF03720">
    <property type="entry name" value="UDPG_MGDP_dh_C"/>
    <property type="match status" value="1"/>
</dbReference>
<feature type="binding site" evidence="10">
    <location>
        <position position="60"/>
    </location>
    <ligand>
        <name>NAD(+)</name>
        <dbReference type="ChEBI" id="CHEBI:57540"/>
    </ligand>
</feature>
<feature type="binding site" evidence="10">
    <location>
        <position position="55"/>
    </location>
    <ligand>
        <name>NAD(+)</name>
        <dbReference type="ChEBI" id="CHEBI:57540"/>
    </ligand>
</feature>
<keyword evidence="13" id="KW-1185">Reference proteome</keyword>
<evidence type="ECO:0000313" key="12">
    <source>
        <dbReference type="EMBL" id="GGM38003.1"/>
    </source>
</evidence>